<dbReference type="Pfam" id="PF01915">
    <property type="entry name" value="Glyco_hydro_3_C"/>
    <property type="match status" value="1"/>
</dbReference>
<evidence type="ECO:0000313" key="6">
    <source>
        <dbReference type="Proteomes" id="UP000694865"/>
    </source>
</evidence>
<dbReference type="Gene3D" id="3.40.50.1700">
    <property type="entry name" value="Glycoside hydrolase family 3 C-terminal domain"/>
    <property type="match status" value="1"/>
</dbReference>
<dbReference type="InterPro" id="IPR002772">
    <property type="entry name" value="Glyco_hydro_3_C"/>
</dbReference>
<evidence type="ECO:0000256" key="3">
    <source>
        <dbReference type="ARBA" id="ARBA00023295"/>
    </source>
</evidence>
<dbReference type="Pfam" id="PF14310">
    <property type="entry name" value="Fn3-like"/>
    <property type="match status" value="1"/>
</dbReference>
<dbReference type="SUPFAM" id="SSF52279">
    <property type="entry name" value="Beta-D-glucan exohydrolase, C-terminal domain"/>
    <property type="match status" value="1"/>
</dbReference>
<evidence type="ECO:0000259" key="5">
    <source>
        <dbReference type="SMART" id="SM01217"/>
    </source>
</evidence>
<dbReference type="InterPro" id="IPR026891">
    <property type="entry name" value="Fn3-like"/>
</dbReference>
<dbReference type="GeneID" id="102810079"/>
<reference evidence="7" key="1">
    <citation type="submission" date="2025-08" db="UniProtKB">
        <authorList>
            <consortium name="RefSeq"/>
        </authorList>
    </citation>
    <scope>IDENTIFICATION</scope>
    <source>
        <tissue evidence="7">Testes</tissue>
    </source>
</reference>
<dbReference type="InterPro" id="IPR017853">
    <property type="entry name" value="GH"/>
</dbReference>
<evidence type="ECO:0000256" key="4">
    <source>
        <dbReference type="SAM" id="SignalP"/>
    </source>
</evidence>
<dbReference type="PANTHER" id="PTHR42721:SF42">
    <property type="entry name" value="FIBRONECTIN TYPE III-LIKE DOMAIN-CONTAINING PROTEIN"/>
    <property type="match status" value="1"/>
</dbReference>
<dbReference type="InterPro" id="IPR013783">
    <property type="entry name" value="Ig-like_fold"/>
</dbReference>
<feature type="domain" description="Fibronectin type III-like" evidence="5">
    <location>
        <begin position="649"/>
        <end position="716"/>
    </location>
</feature>
<dbReference type="PANTHER" id="PTHR42721">
    <property type="entry name" value="SUGAR HYDROLASE-RELATED"/>
    <property type="match status" value="1"/>
</dbReference>
<evidence type="ECO:0000313" key="7">
    <source>
        <dbReference type="RefSeq" id="XP_006823392.1"/>
    </source>
</evidence>
<keyword evidence="1 4" id="KW-0732">Signal</keyword>
<dbReference type="Proteomes" id="UP000694865">
    <property type="component" value="Unplaced"/>
</dbReference>
<dbReference type="Gene3D" id="3.20.20.300">
    <property type="entry name" value="Glycoside hydrolase, family 3, N-terminal domain"/>
    <property type="match status" value="1"/>
</dbReference>
<evidence type="ECO:0000256" key="2">
    <source>
        <dbReference type="ARBA" id="ARBA00022801"/>
    </source>
</evidence>
<dbReference type="PRINTS" id="PR00133">
    <property type="entry name" value="GLHYDRLASE3"/>
</dbReference>
<keyword evidence="3" id="KW-0326">Glycosidase</keyword>
<dbReference type="InterPro" id="IPR036881">
    <property type="entry name" value="Glyco_hydro_3_C_sf"/>
</dbReference>
<dbReference type="Gene3D" id="2.60.40.10">
    <property type="entry name" value="Immunoglobulins"/>
    <property type="match status" value="1"/>
</dbReference>
<evidence type="ECO:0000256" key="1">
    <source>
        <dbReference type="ARBA" id="ARBA00022729"/>
    </source>
</evidence>
<dbReference type="SMART" id="SM01217">
    <property type="entry name" value="Fn3_like"/>
    <property type="match status" value="1"/>
</dbReference>
<name>A0ABM0MTQ1_SACKO</name>
<protein>
    <submittedName>
        <fullName evidence="7">Probable beta-D-xylosidase 2-like</fullName>
    </submittedName>
</protein>
<dbReference type="InterPro" id="IPR036962">
    <property type="entry name" value="Glyco_hydro_3_N_sf"/>
</dbReference>
<feature type="chain" id="PRO_5045784100" evidence="4">
    <location>
        <begin position="24"/>
        <end position="745"/>
    </location>
</feature>
<dbReference type="RefSeq" id="XP_006823392.1">
    <property type="nucleotide sequence ID" value="XM_006823329.1"/>
</dbReference>
<dbReference type="InterPro" id="IPR001764">
    <property type="entry name" value="Glyco_hydro_3_N"/>
</dbReference>
<sequence>MAPPGKCVVFTSVLFSLISTILGDFPFRNTSLPWSERVDDLVGRLTLEEIVLQMSRGGTGSNGPAPPIDRLGIGPYSWNTECLHGDVAAGPATSFPQAFGLAATFDAVLIEQIANATAYEVRAKYNNYAKHKEYGDHKGLSCFSPVINIARHPLWGRIQETYGEDPYLSGTLAASYVNGLQGNHPRYVTANAGCKHFDAYAGPEDIPSSRSTFDAKVSDRDLRMTFLPAFHECIQAGTHSLMCSYNSINGVPACANKKLLTDILRTEWNFTGYVISDQSAVEKVYDAHHYTKDMLDTAIACVNSGLNLELSSNLEDNVMMQTTKAVKQGNVTMKTVKARVSPLFYTRMRLGEFDPPEMNPYSKLDLSIIQSQEHQELSLKAAAKSFVLLKNENRFLPLKEKIDKLAVVGPFGDSPDEIYGSYSPDVSNLTVTPRHGLSKIARLATTFASGCLSPACTEYDPKSTEQAIDGVDMVVVCLGTGNKVEAEAHDRSELTLPGQQLRLLKDAVTFAAGKPVILLLFNAGPLDITWAVSNPAIPVIVECFFPAQTTGTALYHLFVNSPGSNPGGRLPITWPKSMSQVPPMEDYTMEGRTYRYFNGDPLFPFGYGLSYTTFHYNDLIITPFTPIKPCSSINIAVLLKNTGDVPGDEVTQFYMSWGNASIPVPKWQLVGVSRTRLQSKKSVNIAITIAPRLMAVYTNKWVIEPGVYTVYAGGQQPHQSTKVPSNVLRGHFTVDGSTTPLSQCQ</sequence>
<gene>
    <name evidence="7" type="primary">LOC102810079</name>
</gene>
<proteinExistence type="predicted"/>
<accession>A0ABM0MTQ1</accession>
<feature type="signal peptide" evidence="4">
    <location>
        <begin position="1"/>
        <end position="23"/>
    </location>
</feature>
<keyword evidence="2" id="KW-0378">Hydrolase</keyword>
<dbReference type="SUPFAM" id="SSF51445">
    <property type="entry name" value="(Trans)glycosidases"/>
    <property type="match status" value="1"/>
</dbReference>
<dbReference type="Pfam" id="PF00933">
    <property type="entry name" value="Glyco_hydro_3"/>
    <property type="match status" value="1"/>
</dbReference>
<dbReference type="InterPro" id="IPR044993">
    <property type="entry name" value="BXL"/>
</dbReference>
<keyword evidence="6" id="KW-1185">Reference proteome</keyword>
<organism evidence="6 7">
    <name type="scientific">Saccoglossus kowalevskii</name>
    <name type="common">Acorn worm</name>
    <dbReference type="NCBI Taxonomy" id="10224"/>
    <lineage>
        <taxon>Eukaryota</taxon>
        <taxon>Metazoa</taxon>
        <taxon>Hemichordata</taxon>
        <taxon>Enteropneusta</taxon>
        <taxon>Harrimaniidae</taxon>
        <taxon>Saccoglossus</taxon>
    </lineage>
</organism>